<keyword evidence="1" id="KW-0175">Coiled coil</keyword>
<dbReference type="Proteomes" id="UP000231749">
    <property type="component" value="Chromosome"/>
</dbReference>
<protein>
    <submittedName>
        <fullName evidence="2">Uncharacterized protein</fullName>
    </submittedName>
</protein>
<dbReference type="AlphaFoldDB" id="A0AAD0APC1"/>
<proteinExistence type="predicted"/>
<evidence type="ECO:0000256" key="1">
    <source>
        <dbReference type="SAM" id="Coils"/>
    </source>
</evidence>
<feature type="coiled-coil region" evidence="1">
    <location>
        <begin position="139"/>
        <end position="166"/>
    </location>
</feature>
<reference evidence="3" key="1">
    <citation type="submission" date="2017-11" db="EMBL/GenBank/DDBJ databases">
        <title>Genome sequencing of Fusobacterium periodonticum KCOM 1282.</title>
        <authorList>
            <person name="Kook J.-K."/>
            <person name="Park S.-N."/>
            <person name="Lim Y.K."/>
        </authorList>
    </citation>
    <scope>NUCLEOTIDE SEQUENCE [LARGE SCALE GENOMIC DNA]</scope>
    <source>
        <strain evidence="3">KCOM 1282</strain>
    </source>
</reference>
<name>A0AAD0APC1_9FUSO</name>
<sequence>MMGLKLMNLALGIGQGFGIYKQGKKIINAGEEVKSIYRKLGTKEKDLRESFENNKISIKKIKEYQDDQAKIQFEYNQKEIGRALEGNLRGVLSGYVSARENLEQEITNIKSKLAFNDIKNVESSSIQNDSINKLKLEANDKANTLIQNQTNEIDELENQTNNYYYQSGLNYNKTQEGINQNYLTAYSQAELQLKRDLAQLNKTIENGNMAGEQLVNQGWDTRVAGINGITKTILDAGKDYYINRYKNKLGVEENIKEIPGTYNNDNNFEKIWKHKSFDFKGFGGIGGLNG</sequence>
<gene>
    <name evidence="2" type="ORF">CTM86_00085</name>
</gene>
<dbReference type="EMBL" id="CP024702">
    <property type="protein sequence ID" value="ATV65115.1"/>
    <property type="molecule type" value="Genomic_DNA"/>
</dbReference>
<organism evidence="2 3">
    <name type="scientific">Fusobacterium pseudoperiodonticum</name>
    <dbReference type="NCBI Taxonomy" id="2663009"/>
    <lineage>
        <taxon>Bacteria</taxon>
        <taxon>Fusobacteriati</taxon>
        <taxon>Fusobacteriota</taxon>
        <taxon>Fusobacteriia</taxon>
        <taxon>Fusobacteriales</taxon>
        <taxon>Fusobacteriaceae</taxon>
        <taxon>Fusobacterium</taxon>
    </lineage>
</organism>
<dbReference type="RefSeq" id="WP_099990039.1">
    <property type="nucleotide sequence ID" value="NZ_CP024702.1"/>
</dbReference>
<accession>A0AAD0APC1</accession>
<evidence type="ECO:0000313" key="3">
    <source>
        <dbReference type="Proteomes" id="UP000231749"/>
    </source>
</evidence>
<evidence type="ECO:0000313" key="2">
    <source>
        <dbReference type="EMBL" id="ATV65115.1"/>
    </source>
</evidence>